<feature type="repeat" description="WD" evidence="3">
    <location>
        <begin position="917"/>
        <end position="958"/>
    </location>
</feature>
<dbReference type="EMBL" id="KN824336">
    <property type="protein sequence ID" value="KIM23482.1"/>
    <property type="molecule type" value="Genomic_DNA"/>
</dbReference>
<keyword evidence="2" id="KW-0677">Repeat</keyword>
<feature type="coiled-coil region" evidence="4">
    <location>
        <begin position="171"/>
        <end position="198"/>
    </location>
</feature>
<dbReference type="SUPFAM" id="SSF50978">
    <property type="entry name" value="WD40 repeat-like"/>
    <property type="match status" value="2"/>
</dbReference>
<dbReference type="CDD" id="cd00200">
    <property type="entry name" value="WD40"/>
    <property type="match status" value="2"/>
</dbReference>
<dbReference type="OrthoDB" id="538223at2759"/>
<feature type="repeat" description="WD" evidence="3">
    <location>
        <begin position="1217"/>
        <end position="1258"/>
    </location>
</feature>
<keyword evidence="4" id="KW-0175">Coiled coil</keyword>
<keyword evidence="7" id="KW-1185">Reference proteome</keyword>
<accession>A0A0C2X200</accession>
<dbReference type="PROSITE" id="PS00678">
    <property type="entry name" value="WD_REPEATS_1"/>
    <property type="match status" value="5"/>
</dbReference>
<feature type="repeat" description="WD" evidence="3">
    <location>
        <begin position="1303"/>
        <end position="1344"/>
    </location>
</feature>
<proteinExistence type="predicted"/>
<dbReference type="PANTHER" id="PTHR19848:SF8">
    <property type="entry name" value="F-BOX AND WD REPEAT DOMAIN CONTAINING 7"/>
    <property type="match status" value="1"/>
</dbReference>
<reference evidence="6 7" key="1">
    <citation type="submission" date="2014-04" db="EMBL/GenBank/DDBJ databases">
        <authorList>
            <consortium name="DOE Joint Genome Institute"/>
            <person name="Kuo A."/>
            <person name="Zuccaro A."/>
            <person name="Kohler A."/>
            <person name="Nagy L.G."/>
            <person name="Floudas D."/>
            <person name="Copeland A."/>
            <person name="Barry K.W."/>
            <person name="Cichocki N."/>
            <person name="Veneault-Fourrey C."/>
            <person name="LaButti K."/>
            <person name="Lindquist E.A."/>
            <person name="Lipzen A."/>
            <person name="Lundell T."/>
            <person name="Morin E."/>
            <person name="Murat C."/>
            <person name="Sun H."/>
            <person name="Tunlid A."/>
            <person name="Henrissat B."/>
            <person name="Grigoriev I.V."/>
            <person name="Hibbett D.S."/>
            <person name="Martin F."/>
            <person name="Nordberg H.P."/>
            <person name="Cantor M.N."/>
            <person name="Hua S.X."/>
        </authorList>
    </citation>
    <scope>NUCLEOTIDE SEQUENCE [LARGE SCALE GENOMIC DNA]</scope>
    <source>
        <strain evidence="6 7">MAFF 305830</strain>
    </source>
</reference>
<feature type="non-terminal residue" evidence="6">
    <location>
        <position position="1"/>
    </location>
</feature>
<dbReference type="SMART" id="SM00320">
    <property type="entry name" value="WD40"/>
    <property type="match status" value="14"/>
</dbReference>
<feature type="repeat" description="WD" evidence="3">
    <location>
        <begin position="874"/>
        <end position="915"/>
    </location>
</feature>
<dbReference type="Pfam" id="PF24883">
    <property type="entry name" value="NPHP3_N"/>
    <property type="match status" value="1"/>
</dbReference>
<dbReference type="InterPro" id="IPR036322">
    <property type="entry name" value="WD40_repeat_dom_sf"/>
</dbReference>
<evidence type="ECO:0000313" key="7">
    <source>
        <dbReference type="Proteomes" id="UP000054097"/>
    </source>
</evidence>
<dbReference type="Gene3D" id="2.130.10.10">
    <property type="entry name" value="YVTN repeat-like/Quinoprotein amine dehydrogenase"/>
    <property type="match status" value="6"/>
</dbReference>
<dbReference type="SUPFAM" id="SSF52540">
    <property type="entry name" value="P-loop containing nucleoside triphosphate hydrolases"/>
    <property type="match status" value="1"/>
</dbReference>
<feature type="repeat" description="WD" evidence="3">
    <location>
        <begin position="960"/>
        <end position="992"/>
    </location>
</feature>
<feature type="repeat" description="WD" evidence="3">
    <location>
        <begin position="1003"/>
        <end position="1044"/>
    </location>
</feature>
<feature type="repeat" description="WD" evidence="3">
    <location>
        <begin position="1052"/>
        <end position="1086"/>
    </location>
</feature>
<organism evidence="6 7">
    <name type="scientific">Serendipita vermifera MAFF 305830</name>
    <dbReference type="NCBI Taxonomy" id="933852"/>
    <lineage>
        <taxon>Eukaryota</taxon>
        <taxon>Fungi</taxon>
        <taxon>Dikarya</taxon>
        <taxon>Basidiomycota</taxon>
        <taxon>Agaricomycotina</taxon>
        <taxon>Agaricomycetes</taxon>
        <taxon>Sebacinales</taxon>
        <taxon>Serendipitaceae</taxon>
        <taxon>Serendipita</taxon>
    </lineage>
</organism>
<dbReference type="InterPro" id="IPR027417">
    <property type="entry name" value="P-loop_NTPase"/>
</dbReference>
<sequence>VRRSQGTILRLTTRIATTFDNLPVTVNIKLRPSHALEVISKEVIKLQEAMKKYKPLMESSIEQEPNVVIKYNIVLAKLSPMVKAGFSMVEATFDVLKEQCKGDQLLFELSMRVGRVLPFAHYVLEDALCETTELLEPATNKLCELIVETATFVCKYIKDSCNKRPLESPELLRDMETINNLQAQFKILEENLERVISGAAFEATGNIEKDLILKWLKPIDAANYEGDRGCMKGTRIQVINDIVTWATRSFSEKSNPKYSNADGILWLYGKPGIGKTALTHSICWRLHERRRLGGSFFCRRDDQARSNSKSVLPTLIYRLSGMFGLYRTCVAQTLQEDPELTPQSASGELFLNSLQSLKKHPSHALVLVIDALDESGDPATRRQLLGCLLEACRRNKWLKVILTSRPEHDIQSFFDIAGVVGRDLAEDQQSRQDIQLFTYQCMKMVNQNPEMWAGERRLSQIVNRSGGLFIFVETLGQYLMQYRDPKVPLDRLLAGPSEEASTELHKLYLAAIETQIGAEEAEFRLMARTIIGVARHRALCDEAIAVFTGLELSKVNSWVDGLSSLLYRDGSQKGGIRVRHISILEYLVGPSCPLDFRVDLKQANEEIGSYCFQTMTTELRFNICGLETSYRKNSEIENLNERVEENVSDTLQYSCLYWSSHLCADSNASSREICQSLDRFFKDNWVLYWLEVLSLMGEIPAAISGLRNIIACSRNFEDWSQDLAEDVLHFVLTFSTPISTSAPHIYVSALPFMPPESSLWKNTCKAFSNLMIVGEGRMPKWPTSNGVLKGHTHDALGVSYSPDGRNIASCSFDQTIRVWDAVTGALIGEPLKGHAGPVTSVAYAPNSQAIISGSYDGTIRIWNAETGATACEPLIGHSELVFSVAYSPDGMNIVSGSSDHTIRIWDAVTGIQVGEPLEGHTNTVYSVAYSPDGKNVVSGSADHMIRIWDAETGAPVGEPLKGHTNTVNSVAYSPDSKTIVSGSSDHTIRTWNAATRIPIGEPRIGHDSIVSSVLYSPDGRTIISGSSDSTIRVWDAISGTLVGDPLRGHAAVRCLAYHPNSRTIVSSHVDSTVRLWDVAARAPVGEPPKEHSDMVSSVLYSPDGRNIVSGSYDRTIRIWDAVTGAQVGESLKGHSAQIVSVACSPDGRSLISASTADTLRVWNAATRVLMDILFEERAHGITSIAYSPDGCNAVSGSEYDIVQIWETATGTPVGGPLKGDGAGITSVAYSPDGRNIVSGSYSGILRIWDSATGASFGEPLVGHRGGVTSVAYSPDSRNIISGSYDKTIRIWDVATGGLVREPLKGHTKAVCSVAYSPNGRNIVSGSQDRTVMLWDAVTGTAVCEPLKGHTKDVMSVAYSPDGQHIVSGSADHTIRVWDVEKLSNTDKNASSKPLGLPIGILSNFSLGSSGLNSISRIALNPESLDSDGW</sequence>
<dbReference type="STRING" id="933852.A0A0C2X200"/>
<feature type="repeat" description="WD" evidence="3">
    <location>
        <begin position="1260"/>
        <end position="1301"/>
    </location>
</feature>
<evidence type="ECO:0000256" key="2">
    <source>
        <dbReference type="ARBA" id="ARBA00022737"/>
    </source>
</evidence>
<evidence type="ECO:0000256" key="1">
    <source>
        <dbReference type="ARBA" id="ARBA00022574"/>
    </source>
</evidence>
<dbReference type="InterPro" id="IPR015943">
    <property type="entry name" value="WD40/YVTN_repeat-like_dom_sf"/>
</dbReference>
<feature type="repeat" description="WD" evidence="3">
    <location>
        <begin position="788"/>
        <end position="829"/>
    </location>
</feature>
<dbReference type="PANTHER" id="PTHR19848">
    <property type="entry name" value="WD40 REPEAT PROTEIN"/>
    <property type="match status" value="1"/>
</dbReference>
<evidence type="ECO:0000256" key="4">
    <source>
        <dbReference type="SAM" id="Coils"/>
    </source>
</evidence>
<feature type="non-terminal residue" evidence="6">
    <location>
        <position position="1429"/>
    </location>
</feature>
<protein>
    <recommendedName>
        <fullName evidence="5">Nephrocystin 3-like N-terminal domain-containing protein</fullName>
    </recommendedName>
</protein>
<feature type="repeat" description="WD" evidence="3">
    <location>
        <begin position="1088"/>
        <end position="1129"/>
    </location>
</feature>
<dbReference type="Gene3D" id="3.40.50.300">
    <property type="entry name" value="P-loop containing nucleotide triphosphate hydrolases"/>
    <property type="match status" value="1"/>
</dbReference>
<dbReference type="InterPro" id="IPR020472">
    <property type="entry name" value="WD40_PAC1"/>
</dbReference>
<evidence type="ECO:0000313" key="6">
    <source>
        <dbReference type="EMBL" id="KIM23482.1"/>
    </source>
</evidence>
<evidence type="ECO:0000259" key="5">
    <source>
        <dbReference type="Pfam" id="PF24883"/>
    </source>
</evidence>
<dbReference type="InterPro" id="IPR019775">
    <property type="entry name" value="WD40_repeat_CS"/>
</dbReference>
<dbReference type="InterPro" id="IPR056884">
    <property type="entry name" value="NPHP3-like_N"/>
</dbReference>
<dbReference type="InterPro" id="IPR001680">
    <property type="entry name" value="WD40_rpt"/>
</dbReference>
<feature type="repeat" description="WD" evidence="3">
    <location>
        <begin position="1346"/>
        <end position="1387"/>
    </location>
</feature>
<dbReference type="HOGENOM" id="CLU_000288_6_3_1"/>
<dbReference type="PROSITE" id="PS50294">
    <property type="entry name" value="WD_REPEATS_REGION"/>
    <property type="match status" value="13"/>
</dbReference>
<feature type="repeat" description="WD" evidence="3">
    <location>
        <begin position="1174"/>
        <end position="1215"/>
    </location>
</feature>
<reference evidence="7" key="2">
    <citation type="submission" date="2015-01" db="EMBL/GenBank/DDBJ databases">
        <title>Evolutionary Origins and Diversification of the Mycorrhizal Mutualists.</title>
        <authorList>
            <consortium name="DOE Joint Genome Institute"/>
            <consortium name="Mycorrhizal Genomics Consortium"/>
            <person name="Kohler A."/>
            <person name="Kuo A."/>
            <person name="Nagy L.G."/>
            <person name="Floudas D."/>
            <person name="Copeland A."/>
            <person name="Barry K.W."/>
            <person name="Cichocki N."/>
            <person name="Veneault-Fourrey C."/>
            <person name="LaButti K."/>
            <person name="Lindquist E.A."/>
            <person name="Lipzen A."/>
            <person name="Lundell T."/>
            <person name="Morin E."/>
            <person name="Murat C."/>
            <person name="Riley R."/>
            <person name="Ohm R."/>
            <person name="Sun H."/>
            <person name="Tunlid A."/>
            <person name="Henrissat B."/>
            <person name="Grigoriev I.V."/>
            <person name="Hibbett D.S."/>
            <person name="Martin F."/>
        </authorList>
    </citation>
    <scope>NUCLEOTIDE SEQUENCE [LARGE SCALE GENOMIC DNA]</scope>
    <source>
        <strain evidence="7">MAFF 305830</strain>
    </source>
</reference>
<feature type="repeat" description="WD" evidence="3">
    <location>
        <begin position="1131"/>
        <end position="1163"/>
    </location>
</feature>
<feature type="repeat" description="WD" evidence="3">
    <location>
        <begin position="831"/>
        <end position="872"/>
    </location>
</feature>
<dbReference type="Proteomes" id="UP000054097">
    <property type="component" value="Unassembled WGS sequence"/>
</dbReference>
<dbReference type="PROSITE" id="PS50082">
    <property type="entry name" value="WD_REPEATS_2"/>
    <property type="match status" value="14"/>
</dbReference>
<gene>
    <name evidence="6" type="ORF">M408DRAFT_261961</name>
</gene>
<dbReference type="Pfam" id="PF00400">
    <property type="entry name" value="WD40"/>
    <property type="match status" value="14"/>
</dbReference>
<keyword evidence="1 3" id="KW-0853">WD repeat</keyword>
<feature type="domain" description="Nephrocystin 3-like N-terminal" evidence="5">
    <location>
        <begin position="259"/>
        <end position="405"/>
    </location>
</feature>
<dbReference type="PRINTS" id="PR00320">
    <property type="entry name" value="GPROTEINBRPT"/>
</dbReference>
<evidence type="ECO:0000256" key="3">
    <source>
        <dbReference type="PROSITE-ProRule" id="PRU00221"/>
    </source>
</evidence>
<name>A0A0C2X200_SERVB</name>